<organism evidence="3 4">
    <name type="scientific">Agaricicola taiwanensis</name>
    <dbReference type="NCBI Taxonomy" id="591372"/>
    <lineage>
        <taxon>Bacteria</taxon>
        <taxon>Pseudomonadati</taxon>
        <taxon>Pseudomonadota</taxon>
        <taxon>Alphaproteobacteria</taxon>
        <taxon>Rhodobacterales</taxon>
        <taxon>Paracoccaceae</taxon>
        <taxon>Agaricicola</taxon>
    </lineage>
</organism>
<gene>
    <name evidence="3" type="ORF">GCM10007276_34240</name>
</gene>
<evidence type="ECO:0000256" key="2">
    <source>
        <dbReference type="SAM" id="SignalP"/>
    </source>
</evidence>
<dbReference type="EMBL" id="BMCP01000007">
    <property type="protein sequence ID" value="GGE54310.1"/>
    <property type="molecule type" value="Genomic_DNA"/>
</dbReference>
<evidence type="ECO:0000256" key="1">
    <source>
        <dbReference type="SAM" id="MobiDB-lite"/>
    </source>
</evidence>
<dbReference type="AlphaFoldDB" id="A0A8J3DZ35"/>
<name>A0A8J3DZ35_9RHOB</name>
<feature type="signal peptide" evidence="2">
    <location>
        <begin position="1"/>
        <end position="23"/>
    </location>
</feature>
<evidence type="ECO:0000313" key="3">
    <source>
        <dbReference type="EMBL" id="GGE54310.1"/>
    </source>
</evidence>
<reference evidence="3" key="2">
    <citation type="submission" date="2020-09" db="EMBL/GenBank/DDBJ databases">
        <authorList>
            <person name="Sun Q."/>
            <person name="Sedlacek I."/>
        </authorList>
    </citation>
    <scope>NUCLEOTIDE SEQUENCE</scope>
    <source>
        <strain evidence="3">CCM 7684</strain>
    </source>
</reference>
<evidence type="ECO:0000313" key="4">
    <source>
        <dbReference type="Proteomes" id="UP000602745"/>
    </source>
</evidence>
<accession>A0A8J3DZ35</accession>
<feature type="compositionally biased region" description="Pro residues" evidence="1">
    <location>
        <begin position="40"/>
        <end position="50"/>
    </location>
</feature>
<feature type="chain" id="PRO_5035262467" evidence="2">
    <location>
        <begin position="24"/>
        <end position="95"/>
    </location>
</feature>
<protein>
    <submittedName>
        <fullName evidence="3">Uncharacterized protein</fullName>
    </submittedName>
</protein>
<dbReference type="Proteomes" id="UP000602745">
    <property type="component" value="Unassembled WGS sequence"/>
</dbReference>
<comment type="caution">
    <text evidence="3">The sequence shown here is derived from an EMBL/GenBank/DDBJ whole genome shotgun (WGS) entry which is preliminary data.</text>
</comment>
<keyword evidence="2" id="KW-0732">Signal</keyword>
<feature type="region of interest" description="Disordered" evidence="1">
    <location>
        <begin position="30"/>
        <end position="50"/>
    </location>
</feature>
<keyword evidence="4" id="KW-1185">Reference proteome</keyword>
<sequence length="95" mass="9895">MSLPTILPGARMLLACLMMPTLAACASSASPRGVERRLPDPPADCAPGPLPPVRSGMSALVVAAEQRSTAAMLNMRLSGCRAAWTDMQNIYGGKP</sequence>
<reference evidence="3" key="1">
    <citation type="journal article" date="2014" name="Int. J. Syst. Evol. Microbiol.">
        <title>Complete genome sequence of Corynebacterium casei LMG S-19264T (=DSM 44701T), isolated from a smear-ripened cheese.</title>
        <authorList>
            <consortium name="US DOE Joint Genome Institute (JGI-PGF)"/>
            <person name="Walter F."/>
            <person name="Albersmeier A."/>
            <person name="Kalinowski J."/>
            <person name="Ruckert C."/>
        </authorList>
    </citation>
    <scope>NUCLEOTIDE SEQUENCE</scope>
    <source>
        <strain evidence="3">CCM 7684</strain>
    </source>
</reference>
<proteinExistence type="predicted"/>